<dbReference type="CDD" id="cd03262">
    <property type="entry name" value="ABC_HisP_GlnQ"/>
    <property type="match status" value="1"/>
</dbReference>
<reference evidence="10 11" key="1">
    <citation type="journal article" date="2015" name="Antonie Van Leeuwenhoek">
        <title>Lampropedia puyangensis sp. nov., isolated from symptomatic bark of Populus ? euramericana canker and emended description of Lampropedia hyalina (Ehrenberg 1832) Lee et al. 2004.</title>
        <authorList>
            <person name="Li Y."/>
            <person name="Wang T."/>
            <person name="Piao C.G."/>
            <person name="Wang L.F."/>
            <person name="Tian G.Z."/>
            <person name="Zhu T.H."/>
            <person name="Guo M.W."/>
        </authorList>
    </citation>
    <scope>NUCLEOTIDE SEQUENCE [LARGE SCALE GENOMIC DNA]</scope>
    <source>
        <strain evidence="10 11">2-bin</strain>
    </source>
</reference>
<dbReference type="InterPro" id="IPR027417">
    <property type="entry name" value="P-loop_NTPase"/>
</dbReference>
<keyword evidence="4" id="KW-1003">Cell membrane</keyword>
<dbReference type="GO" id="GO:0016887">
    <property type="term" value="F:ATP hydrolysis activity"/>
    <property type="evidence" value="ECO:0007669"/>
    <property type="project" value="InterPro"/>
</dbReference>
<evidence type="ECO:0000256" key="8">
    <source>
        <dbReference type="ARBA" id="ARBA00023136"/>
    </source>
</evidence>
<dbReference type="Proteomes" id="UP000308917">
    <property type="component" value="Unassembled WGS sequence"/>
</dbReference>
<evidence type="ECO:0000313" key="10">
    <source>
        <dbReference type="EMBL" id="THT95962.1"/>
    </source>
</evidence>
<dbReference type="PANTHER" id="PTHR43166">
    <property type="entry name" value="AMINO ACID IMPORT ATP-BINDING PROTEIN"/>
    <property type="match status" value="1"/>
</dbReference>
<evidence type="ECO:0000256" key="2">
    <source>
        <dbReference type="ARBA" id="ARBA00005417"/>
    </source>
</evidence>
<dbReference type="InterPro" id="IPR003593">
    <property type="entry name" value="AAA+_ATPase"/>
</dbReference>
<dbReference type="OrthoDB" id="5101484at2"/>
<keyword evidence="5" id="KW-0547">Nucleotide-binding</keyword>
<gene>
    <name evidence="10" type="ORF">E9531_16980</name>
</gene>
<dbReference type="PROSITE" id="PS00211">
    <property type="entry name" value="ABC_TRANSPORTER_1"/>
    <property type="match status" value="1"/>
</dbReference>
<dbReference type="InterPro" id="IPR003439">
    <property type="entry name" value="ABC_transporter-like_ATP-bd"/>
</dbReference>
<comment type="similarity">
    <text evidence="2">Belongs to the ABC transporter superfamily.</text>
</comment>
<evidence type="ECO:0000256" key="3">
    <source>
        <dbReference type="ARBA" id="ARBA00022448"/>
    </source>
</evidence>
<dbReference type="GO" id="GO:0015424">
    <property type="term" value="F:ABC-type amino acid transporter activity"/>
    <property type="evidence" value="ECO:0007669"/>
    <property type="project" value="InterPro"/>
</dbReference>
<evidence type="ECO:0000256" key="1">
    <source>
        <dbReference type="ARBA" id="ARBA00004202"/>
    </source>
</evidence>
<dbReference type="InterPro" id="IPR030679">
    <property type="entry name" value="ABC_ATPase_HisP-typ"/>
</dbReference>
<dbReference type="PIRSF" id="PIRSF039085">
    <property type="entry name" value="ABC_ATPase_HisP"/>
    <property type="match status" value="1"/>
</dbReference>
<evidence type="ECO:0000256" key="4">
    <source>
        <dbReference type="ARBA" id="ARBA00022475"/>
    </source>
</evidence>
<dbReference type="SMART" id="SM00382">
    <property type="entry name" value="AAA"/>
    <property type="match status" value="1"/>
</dbReference>
<dbReference type="AlphaFoldDB" id="A0A4S8EMR2"/>
<dbReference type="GO" id="GO:0005886">
    <property type="term" value="C:plasma membrane"/>
    <property type="evidence" value="ECO:0007669"/>
    <property type="project" value="UniProtKB-SubCell"/>
</dbReference>
<name>A0A4S8EMR2_9BURK</name>
<evidence type="ECO:0000256" key="5">
    <source>
        <dbReference type="ARBA" id="ARBA00022741"/>
    </source>
</evidence>
<dbReference type="InterPro" id="IPR017871">
    <property type="entry name" value="ABC_transporter-like_CS"/>
</dbReference>
<organism evidence="10 11">
    <name type="scientific">Lampropedia puyangensis</name>
    <dbReference type="NCBI Taxonomy" id="1330072"/>
    <lineage>
        <taxon>Bacteria</taxon>
        <taxon>Pseudomonadati</taxon>
        <taxon>Pseudomonadota</taxon>
        <taxon>Betaproteobacteria</taxon>
        <taxon>Burkholderiales</taxon>
        <taxon>Comamonadaceae</taxon>
        <taxon>Lampropedia</taxon>
    </lineage>
</organism>
<dbReference type="GO" id="GO:0005524">
    <property type="term" value="F:ATP binding"/>
    <property type="evidence" value="ECO:0007669"/>
    <property type="project" value="UniProtKB-KW"/>
</dbReference>
<dbReference type="EMBL" id="STFG01000039">
    <property type="protein sequence ID" value="THT95962.1"/>
    <property type="molecule type" value="Genomic_DNA"/>
</dbReference>
<dbReference type="PANTHER" id="PTHR43166:SF9">
    <property type="entry name" value="GLUTAMATE_ASPARTATE IMPORT ATP-BINDING PROTEIN GLTL"/>
    <property type="match status" value="1"/>
</dbReference>
<dbReference type="Gene3D" id="3.40.50.300">
    <property type="entry name" value="P-loop containing nucleotide triphosphate hydrolases"/>
    <property type="match status" value="1"/>
</dbReference>
<keyword evidence="7" id="KW-0029">Amino-acid transport</keyword>
<dbReference type="InterPro" id="IPR050086">
    <property type="entry name" value="MetN_ABC_transporter-like"/>
</dbReference>
<keyword evidence="11" id="KW-1185">Reference proteome</keyword>
<feature type="domain" description="ABC transporter" evidence="9">
    <location>
        <begin position="2"/>
        <end position="236"/>
    </location>
</feature>
<dbReference type="PROSITE" id="PS50893">
    <property type="entry name" value="ABC_TRANSPORTER_2"/>
    <property type="match status" value="1"/>
</dbReference>
<sequence>MLEVVQLEKDYGDLRVLNGVNFRVREGELVSIIGPSGSGKSSMLRCCNLLEQPTAGQIIFDGLDITREDVNINAVRQNMGMVFQQFNLYPHLSVLKNVTLALRYVKKMSTHEANELAMRALEQVGLKHKADARPNQLSGGQQQRVGIARAVALKPQIILFDEPTSALDPELVNSVLAVMRELRGLNMTMLVVTHEMGFARDASDRVLFMDGGVVAADGKPEAIFSATDNERLRSFLSRFHTENTPL</sequence>
<dbReference type="SUPFAM" id="SSF52540">
    <property type="entry name" value="P-loop containing nucleoside triphosphate hydrolases"/>
    <property type="match status" value="1"/>
</dbReference>
<keyword evidence="3" id="KW-0813">Transport</keyword>
<evidence type="ECO:0000256" key="7">
    <source>
        <dbReference type="ARBA" id="ARBA00022970"/>
    </source>
</evidence>
<accession>A0A4S8EMR2</accession>
<evidence type="ECO:0000313" key="11">
    <source>
        <dbReference type="Proteomes" id="UP000308917"/>
    </source>
</evidence>
<comment type="caution">
    <text evidence="10">The sequence shown here is derived from an EMBL/GenBank/DDBJ whole genome shotgun (WGS) entry which is preliminary data.</text>
</comment>
<keyword evidence="8" id="KW-0472">Membrane</keyword>
<keyword evidence="6 10" id="KW-0067">ATP-binding</keyword>
<evidence type="ECO:0000259" key="9">
    <source>
        <dbReference type="PROSITE" id="PS50893"/>
    </source>
</evidence>
<proteinExistence type="inferred from homology"/>
<dbReference type="Pfam" id="PF00005">
    <property type="entry name" value="ABC_tran"/>
    <property type="match status" value="1"/>
</dbReference>
<comment type="subcellular location">
    <subcellularLocation>
        <location evidence="1">Cell membrane</location>
        <topology evidence="1">Peripheral membrane protein</topology>
    </subcellularLocation>
</comment>
<protein>
    <submittedName>
        <fullName evidence="10">Amino acid ABC transporter ATP-binding protein</fullName>
    </submittedName>
</protein>
<evidence type="ECO:0000256" key="6">
    <source>
        <dbReference type="ARBA" id="ARBA00022840"/>
    </source>
</evidence>